<evidence type="ECO:0000313" key="2">
    <source>
        <dbReference type="Proteomes" id="UP000826195"/>
    </source>
</evidence>
<dbReference type="AlphaFoldDB" id="A0AAV7I8K6"/>
<gene>
    <name evidence="1" type="ORF">KQX54_000360</name>
</gene>
<protein>
    <submittedName>
        <fullName evidence="1">Uncharacterized protein</fullName>
    </submittedName>
</protein>
<evidence type="ECO:0000313" key="1">
    <source>
        <dbReference type="EMBL" id="KAH0548288.1"/>
    </source>
</evidence>
<sequence length="57" mass="6447">MATNSAVDINASDFLSFMNRPDSLIRIIKEYYAIVPQHDEEGNSASAQNENECRKEL</sequence>
<proteinExistence type="predicted"/>
<comment type="caution">
    <text evidence="1">The sequence shown here is derived from an EMBL/GenBank/DDBJ whole genome shotgun (WGS) entry which is preliminary data.</text>
</comment>
<keyword evidence="2" id="KW-1185">Reference proteome</keyword>
<dbReference type="Proteomes" id="UP000826195">
    <property type="component" value="Unassembled WGS sequence"/>
</dbReference>
<reference evidence="1 2" key="1">
    <citation type="journal article" date="2021" name="J. Hered.">
        <title>A chromosome-level genome assembly of the parasitoid wasp, Cotesia glomerata (Hymenoptera: Braconidae).</title>
        <authorList>
            <person name="Pinto B.J."/>
            <person name="Weis J.J."/>
            <person name="Gamble T."/>
            <person name="Ode P.J."/>
            <person name="Paul R."/>
            <person name="Zaspel J.M."/>
        </authorList>
    </citation>
    <scope>NUCLEOTIDE SEQUENCE [LARGE SCALE GENOMIC DNA]</scope>
    <source>
        <strain evidence="1">CgM1</strain>
    </source>
</reference>
<feature type="non-terminal residue" evidence="1">
    <location>
        <position position="57"/>
    </location>
</feature>
<accession>A0AAV7I8K6</accession>
<dbReference type="EMBL" id="JAHXZJ010001924">
    <property type="protein sequence ID" value="KAH0548288.1"/>
    <property type="molecule type" value="Genomic_DNA"/>
</dbReference>
<name>A0AAV7I8K6_COTGL</name>
<organism evidence="1 2">
    <name type="scientific">Cotesia glomerata</name>
    <name type="common">Lepidopteran parasitic wasp</name>
    <name type="synonym">Apanteles glomeratus</name>
    <dbReference type="NCBI Taxonomy" id="32391"/>
    <lineage>
        <taxon>Eukaryota</taxon>
        <taxon>Metazoa</taxon>
        <taxon>Ecdysozoa</taxon>
        <taxon>Arthropoda</taxon>
        <taxon>Hexapoda</taxon>
        <taxon>Insecta</taxon>
        <taxon>Pterygota</taxon>
        <taxon>Neoptera</taxon>
        <taxon>Endopterygota</taxon>
        <taxon>Hymenoptera</taxon>
        <taxon>Apocrita</taxon>
        <taxon>Ichneumonoidea</taxon>
        <taxon>Braconidae</taxon>
        <taxon>Microgastrinae</taxon>
        <taxon>Cotesia</taxon>
    </lineage>
</organism>